<dbReference type="Proteomes" id="UP000051497">
    <property type="component" value="Unassembled WGS sequence"/>
</dbReference>
<evidence type="ECO:0000313" key="3">
    <source>
        <dbReference type="Proteomes" id="UP000051497"/>
    </source>
</evidence>
<dbReference type="EMBL" id="LKAJ02000001">
    <property type="protein sequence ID" value="MCS5711235.1"/>
    <property type="molecule type" value="Genomic_DNA"/>
</dbReference>
<organism evidence="1">
    <name type="scientific">Candidatus Berkiella aquae</name>
    <dbReference type="NCBI Taxonomy" id="295108"/>
    <lineage>
        <taxon>Bacteria</taxon>
        <taxon>Pseudomonadati</taxon>
        <taxon>Pseudomonadota</taxon>
        <taxon>Gammaproteobacteria</taxon>
        <taxon>Candidatus Berkiellales</taxon>
        <taxon>Candidatus Berkiellaceae</taxon>
        <taxon>Candidatus Berkiella</taxon>
    </lineage>
</organism>
<dbReference type="OrthoDB" id="5609210at2"/>
<proteinExistence type="predicted"/>
<dbReference type="RefSeq" id="WP_075066282.1">
    <property type="nucleotide sequence ID" value="NZ_LKAJ02000001.1"/>
</dbReference>
<reference evidence="1" key="1">
    <citation type="submission" date="2015-09" db="EMBL/GenBank/DDBJ databases">
        <title>Draft Genome Sequences of Two Novel Amoeba-resistant Intranuclear Bacteria, Candidatus Berkiella cookevillensis and Candidatus Berkiella aquae.</title>
        <authorList>
            <person name="Mehari Y.T."/>
            <person name="Arivett B.A."/>
            <person name="Farone A.L."/>
            <person name="Gunderson J.H."/>
            <person name="Farone M.B."/>
        </authorList>
    </citation>
    <scope>NUCLEOTIDE SEQUENCE [LARGE SCALE GENOMIC DNA]</scope>
    <source>
        <strain evidence="1">HT99</strain>
    </source>
</reference>
<protein>
    <submittedName>
        <fullName evidence="1">Uncharacterized protein</fullName>
    </submittedName>
</protein>
<evidence type="ECO:0000313" key="1">
    <source>
        <dbReference type="EMBL" id="KRG21097.1"/>
    </source>
</evidence>
<dbReference type="AlphaFoldDB" id="A0A0Q9YMK8"/>
<dbReference type="STRING" id="295108.HT99x_01653"/>
<reference evidence="2" key="2">
    <citation type="journal article" date="2016" name="Genome Announc.">
        <title>Draft Genome Sequences of Two Novel Amoeba-Resistant Intranuclear Bacteria, 'Candidatus Berkiella cookevillensis' and 'Candidatus Berkiella aquae'.</title>
        <authorList>
            <person name="Mehari Y.T."/>
            <person name="Arivett B.A."/>
            <person name="Farone A.L."/>
            <person name="Gunderson J.H."/>
            <person name="Farone M.B."/>
        </authorList>
    </citation>
    <scope>NUCLEOTIDE SEQUENCE</scope>
    <source>
        <strain evidence="2">HT99</strain>
    </source>
</reference>
<comment type="caution">
    <text evidence="1">The sequence shown here is derived from an EMBL/GenBank/DDBJ whole genome shotgun (WGS) entry which is preliminary data.</text>
</comment>
<dbReference type="PATRIC" id="fig|1590043.3.peg.1689"/>
<reference evidence="2" key="3">
    <citation type="submission" date="2021-06" db="EMBL/GenBank/DDBJ databases">
        <title>Genomic Description and Analysis of Intracellular Bacteria, Candidatus Berkiella cookevillensis and Candidatus Berkiella aquae.</title>
        <authorList>
            <person name="Kidane D.T."/>
            <person name="Mehari Y.T."/>
            <person name="Rice F.C."/>
            <person name="Arivett B.A."/>
            <person name="Farone A.L."/>
            <person name="Berk S.G."/>
            <person name="Farone M.B."/>
        </authorList>
    </citation>
    <scope>NUCLEOTIDE SEQUENCE</scope>
    <source>
        <strain evidence="2">HT99</strain>
    </source>
</reference>
<gene>
    <name evidence="2" type="ORF">HT99x_007300</name>
    <name evidence="1" type="ORF">HT99x_01653</name>
</gene>
<name>A0A0Q9YMK8_9GAMM</name>
<keyword evidence="3" id="KW-1185">Reference proteome</keyword>
<dbReference type="EMBL" id="LKAJ01000006">
    <property type="protein sequence ID" value="KRG21097.1"/>
    <property type="molecule type" value="Genomic_DNA"/>
</dbReference>
<sequence>MASTVDEITIEYVDGGVTTIKELDKVVLTKGAWATIMFKYQDWDKKKEVYGPEKYSIRRYQKKNNEYRAKSKFNISSRDQAQQIIDVLTRWSSEAPAEAN</sequence>
<evidence type="ECO:0000313" key="2">
    <source>
        <dbReference type="EMBL" id="MCS5711235.1"/>
    </source>
</evidence>
<accession>A0A0Q9YMK8</accession>